<dbReference type="HOGENOM" id="CLU_479643_0_0_5"/>
<reference evidence="3 4" key="1">
    <citation type="journal article" date="2014" name="Genome Announc.">
        <title>Complete Genome Sequence of Hyphomicrobium nitrativorans Strain NL23, a Denitrifying Bacterium Isolated from Biofilm of a Methanol-Fed Denitrification System Treating Seawater at the Montreal Biodome.</title>
        <authorList>
            <person name="Martineau C."/>
            <person name="Villeneuve C."/>
            <person name="Mauffrey F."/>
            <person name="Villemur R."/>
        </authorList>
    </citation>
    <scope>NUCLEOTIDE SEQUENCE [LARGE SCALE GENOMIC DNA]</scope>
    <source>
        <strain evidence="3">NL23</strain>
    </source>
</reference>
<sequence>MTDKPDPAKDAGRPDTSGAKRPHATLDLKATEVKQPQPASATSAVSSSAAGKPATDTKTPGTTASSPGAPKPSSASSGTSTASSGKPPPSGMGAKSAQTSPAAKPASGGGVFSHLTAGVVGGALAYAGAAFLNPGAAVAPQSAELEARLVTVETALRESADLSAKLAAAESRLANLDAVEQRVAALSEAQGKLEAETRQFAEQGGAANAERVQKLEEQLALIANGARNANGGVPELAAITGKIAEIDKTLNARIDGLGAGRAADTDARIAAAVEASEAANLATLRLERDLAEVRSGQSGVTQSADTAKADVERLQSAVSELRASLDASLKGVARPADVTAALGPVTGKLAELEQNLGSVVAREESRRENAERIVLALELANLKRAIDRGQGHAYAAELAAVDKSAGSDLDLSALARFQEQGVATTAELKAEFRPVMNAILDAEAEPASGSVIDRLMAGAKSVVRVRRVSHDPGDTSAEAIVSRIEAALDGGRLADVISEASKLSPQARAPMEDWLIKVTARDSVDRAIARVEERLKASLAGTPDPASEAAPAAVPAPDAPPPAVDPAAPESN</sequence>
<evidence type="ECO:0000256" key="2">
    <source>
        <dbReference type="SAM" id="MobiDB-lite"/>
    </source>
</evidence>
<gene>
    <name evidence="3" type="ORF">W911_01210</name>
</gene>
<feature type="region of interest" description="Disordered" evidence="2">
    <location>
        <begin position="537"/>
        <end position="572"/>
    </location>
</feature>
<evidence type="ECO:0000313" key="4">
    <source>
        <dbReference type="Proteomes" id="UP000018542"/>
    </source>
</evidence>
<keyword evidence="1" id="KW-0175">Coiled coil</keyword>
<dbReference type="OrthoDB" id="7928291at2"/>
<proteinExistence type="predicted"/>
<feature type="compositionally biased region" description="Low complexity" evidence="2">
    <location>
        <begin position="39"/>
        <end position="50"/>
    </location>
</feature>
<dbReference type="RefSeq" id="WP_023785684.1">
    <property type="nucleotide sequence ID" value="NC_022997.1"/>
</dbReference>
<feature type="compositionally biased region" description="Basic and acidic residues" evidence="2">
    <location>
        <begin position="1"/>
        <end position="13"/>
    </location>
</feature>
<feature type="region of interest" description="Disordered" evidence="2">
    <location>
        <begin position="1"/>
        <end position="107"/>
    </location>
</feature>
<dbReference type="Proteomes" id="UP000018542">
    <property type="component" value="Chromosome"/>
</dbReference>
<organism evidence="3 4">
    <name type="scientific">Hyphomicrobium nitrativorans NL23</name>
    <dbReference type="NCBI Taxonomy" id="1029756"/>
    <lineage>
        <taxon>Bacteria</taxon>
        <taxon>Pseudomonadati</taxon>
        <taxon>Pseudomonadota</taxon>
        <taxon>Alphaproteobacteria</taxon>
        <taxon>Hyphomicrobiales</taxon>
        <taxon>Hyphomicrobiaceae</taxon>
        <taxon>Hyphomicrobium</taxon>
    </lineage>
</organism>
<accession>V5SH23</accession>
<dbReference type="PATRIC" id="fig|1029756.8.peg.256"/>
<dbReference type="STRING" id="1029756.W911_01210"/>
<evidence type="ECO:0000313" key="3">
    <source>
        <dbReference type="EMBL" id="AHB49818.1"/>
    </source>
</evidence>
<dbReference type="KEGG" id="hni:W911_01210"/>
<name>V5SH23_9HYPH</name>
<feature type="compositionally biased region" description="Low complexity" evidence="2">
    <location>
        <begin position="543"/>
        <end position="556"/>
    </location>
</feature>
<keyword evidence="4" id="KW-1185">Reference proteome</keyword>
<feature type="coiled-coil region" evidence="1">
    <location>
        <begin position="152"/>
        <end position="196"/>
    </location>
</feature>
<feature type="compositionally biased region" description="Low complexity" evidence="2">
    <location>
        <begin position="62"/>
        <end position="85"/>
    </location>
</feature>
<dbReference type="AlphaFoldDB" id="V5SH23"/>
<dbReference type="EMBL" id="CP006912">
    <property type="protein sequence ID" value="AHB49818.1"/>
    <property type="molecule type" value="Genomic_DNA"/>
</dbReference>
<protein>
    <submittedName>
        <fullName evidence="3">Uncharacterized protein</fullName>
    </submittedName>
</protein>
<evidence type="ECO:0000256" key="1">
    <source>
        <dbReference type="SAM" id="Coils"/>
    </source>
</evidence>